<accession>A0ABV3HGS3</accession>
<evidence type="ECO:0000259" key="2">
    <source>
        <dbReference type="PROSITE" id="PS51464"/>
    </source>
</evidence>
<dbReference type="SUPFAM" id="SSF53697">
    <property type="entry name" value="SIS domain"/>
    <property type="match status" value="1"/>
</dbReference>
<evidence type="ECO:0000313" key="3">
    <source>
        <dbReference type="EMBL" id="MEV4291742.1"/>
    </source>
</evidence>
<dbReference type="Proteomes" id="UP001552427">
    <property type="component" value="Unassembled WGS sequence"/>
</dbReference>
<dbReference type="EMBL" id="JBFARM010000015">
    <property type="protein sequence ID" value="MEV4291742.1"/>
    <property type="molecule type" value="Genomic_DNA"/>
</dbReference>
<dbReference type="SUPFAM" id="SSF159127">
    <property type="entry name" value="HupF/HypC-like"/>
    <property type="match status" value="1"/>
</dbReference>
<dbReference type="Pfam" id="PF13580">
    <property type="entry name" value="SIS_2"/>
    <property type="match status" value="1"/>
</dbReference>
<dbReference type="Gene3D" id="3.40.50.10490">
    <property type="entry name" value="Glucose-6-phosphate isomerase like protein, domain 1"/>
    <property type="match status" value="1"/>
</dbReference>
<keyword evidence="4" id="KW-1185">Reference proteome</keyword>
<evidence type="ECO:0000256" key="1">
    <source>
        <dbReference type="ARBA" id="ARBA00006018"/>
    </source>
</evidence>
<dbReference type="InterPro" id="IPR035461">
    <property type="entry name" value="GmhA/DiaA"/>
</dbReference>
<name>A0ABV3HGS3_9ACTN</name>
<dbReference type="Pfam" id="PF01455">
    <property type="entry name" value="HupF_HypC"/>
    <property type="match status" value="1"/>
</dbReference>
<dbReference type="InterPro" id="IPR046348">
    <property type="entry name" value="SIS_dom_sf"/>
</dbReference>
<dbReference type="PROSITE" id="PS51464">
    <property type="entry name" value="SIS"/>
    <property type="match status" value="1"/>
</dbReference>
<reference evidence="3 4" key="1">
    <citation type="submission" date="2024-06" db="EMBL/GenBank/DDBJ databases">
        <title>The Natural Products Discovery Center: Release of the First 8490 Sequenced Strains for Exploring Actinobacteria Biosynthetic Diversity.</title>
        <authorList>
            <person name="Kalkreuter E."/>
            <person name="Kautsar S.A."/>
            <person name="Yang D."/>
            <person name="Bader C.D."/>
            <person name="Teijaro C.N."/>
            <person name="Fluegel L."/>
            <person name="Davis C.M."/>
            <person name="Simpson J.R."/>
            <person name="Lauterbach L."/>
            <person name="Steele A.D."/>
            <person name="Gui C."/>
            <person name="Meng S."/>
            <person name="Li G."/>
            <person name="Viehrig K."/>
            <person name="Ye F."/>
            <person name="Su P."/>
            <person name="Kiefer A.F."/>
            <person name="Nichols A."/>
            <person name="Cepeda A.J."/>
            <person name="Yan W."/>
            <person name="Fan B."/>
            <person name="Jiang Y."/>
            <person name="Adhikari A."/>
            <person name="Zheng C.-J."/>
            <person name="Schuster L."/>
            <person name="Cowan T.M."/>
            <person name="Smanski M.J."/>
            <person name="Chevrette M.G."/>
            <person name="De Carvalho L.P.S."/>
            <person name="Shen B."/>
        </authorList>
    </citation>
    <scope>NUCLEOTIDE SEQUENCE [LARGE SCALE GENOMIC DNA]</scope>
    <source>
        <strain evidence="3 4">NPDC049574</strain>
    </source>
</reference>
<comment type="caution">
    <text evidence="3">The sequence shown here is derived from an EMBL/GenBank/DDBJ whole genome shotgun (WGS) entry which is preliminary data.</text>
</comment>
<protein>
    <submittedName>
        <fullName evidence="3">SIS domain-containing protein</fullName>
    </submittedName>
</protein>
<dbReference type="Gene3D" id="2.30.30.140">
    <property type="match status" value="1"/>
</dbReference>
<dbReference type="PANTHER" id="PTHR30390">
    <property type="entry name" value="SEDOHEPTULOSE 7-PHOSPHATE ISOMERASE / DNAA INITIATOR-ASSOCIATING FACTOR FOR REPLICATION INITIATION"/>
    <property type="match status" value="1"/>
</dbReference>
<sequence length="286" mass="29779">MTEPCHDEVCVTCSDAAVPMRVLRLLEDGLALVEAESGPEEVSVALVDVRPGDVVLVHAKEAIAIGPRGEESGIEALYPFLAPAPADREAVVADLCASTRRKAEEIVALRRSLVDLHAERLVACARAMAAAFDAGGRLFAFGNGGSSTDAQAVAQVFAAPPEPARAVAAVPLAQDVALLTALSNDVGYELVFARQLAALGRPGDVAVGLSTSGGSANVLNAMAEASRRGMLTVGLVGYDGGPMAQEDRVAHLFVVPSASVHRIQEAQITLCHVLWELTQRVLTGET</sequence>
<dbReference type="RefSeq" id="WP_364460803.1">
    <property type="nucleotide sequence ID" value="NZ_JBFARM010000015.1"/>
</dbReference>
<dbReference type="InterPro" id="IPR001109">
    <property type="entry name" value="Hydrogenase_HupF/HypC"/>
</dbReference>
<dbReference type="InterPro" id="IPR050099">
    <property type="entry name" value="SIS_GmhA/DiaA_subfam"/>
</dbReference>
<feature type="domain" description="SIS" evidence="2">
    <location>
        <begin position="128"/>
        <end position="286"/>
    </location>
</feature>
<gene>
    <name evidence="3" type="ORF">AB0K40_40080</name>
</gene>
<evidence type="ECO:0000313" key="4">
    <source>
        <dbReference type="Proteomes" id="UP001552427"/>
    </source>
</evidence>
<dbReference type="CDD" id="cd05006">
    <property type="entry name" value="SIS_GmhA"/>
    <property type="match status" value="1"/>
</dbReference>
<dbReference type="InterPro" id="IPR001347">
    <property type="entry name" value="SIS_dom"/>
</dbReference>
<proteinExistence type="inferred from homology"/>
<comment type="similarity">
    <text evidence="1">Belongs to the HupF/HypC family.</text>
</comment>
<organism evidence="3 4">
    <name type="scientific">Nonomuraea bangladeshensis</name>
    <dbReference type="NCBI Taxonomy" id="404385"/>
    <lineage>
        <taxon>Bacteria</taxon>
        <taxon>Bacillati</taxon>
        <taxon>Actinomycetota</taxon>
        <taxon>Actinomycetes</taxon>
        <taxon>Streptosporangiales</taxon>
        <taxon>Streptosporangiaceae</taxon>
        <taxon>Nonomuraea</taxon>
    </lineage>
</organism>